<evidence type="ECO:0000256" key="1">
    <source>
        <dbReference type="SAM" id="MobiDB-lite"/>
    </source>
</evidence>
<reference evidence="2 3" key="1">
    <citation type="submission" date="2018-11" db="EMBL/GenBank/DDBJ databases">
        <authorList>
            <consortium name="Pathogen Informatics"/>
        </authorList>
    </citation>
    <scope>NUCLEOTIDE SEQUENCE [LARGE SCALE GENOMIC DNA]</scope>
</reference>
<evidence type="ECO:0000313" key="3">
    <source>
        <dbReference type="Proteomes" id="UP000050761"/>
    </source>
</evidence>
<dbReference type="WBParaSite" id="HPBE_0000534601-mRNA-1">
    <property type="protein sequence ID" value="HPBE_0000534601-mRNA-1"/>
    <property type="gene ID" value="HPBE_0000534601"/>
</dbReference>
<dbReference type="Proteomes" id="UP000050761">
    <property type="component" value="Unassembled WGS sequence"/>
</dbReference>
<protein>
    <submittedName>
        <fullName evidence="4">SKICH domain-containing protein</fullName>
    </submittedName>
</protein>
<proteinExistence type="predicted"/>
<accession>A0A3P7WSX1</accession>
<feature type="region of interest" description="Disordered" evidence="1">
    <location>
        <begin position="72"/>
        <end position="91"/>
    </location>
</feature>
<gene>
    <name evidence="2" type="ORF">HPBE_LOCUS5347</name>
</gene>
<name>A0A183FFM8_HELPZ</name>
<keyword evidence="3" id="KW-1185">Reference proteome</keyword>
<reference evidence="4" key="2">
    <citation type="submission" date="2019-09" db="UniProtKB">
        <authorList>
            <consortium name="WormBaseParasite"/>
        </authorList>
    </citation>
    <scope>IDENTIFICATION</scope>
</reference>
<dbReference type="OrthoDB" id="5872915at2759"/>
<accession>A0A183FFM8</accession>
<dbReference type="AlphaFoldDB" id="A0A183FFM8"/>
<sequence>MKVSKMNTDHRHKPPLFLHDDKLEAMVEVDPCQTVMELPQHFGVDGSTRHTTKSVSFTDNLRHFPQWLYRNESPKKMSKPSLHPENTMVTV</sequence>
<dbReference type="EMBL" id="UZAH01025454">
    <property type="protein sequence ID" value="VDO64221.1"/>
    <property type="molecule type" value="Genomic_DNA"/>
</dbReference>
<evidence type="ECO:0000313" key="4">
    <source>
        <dbReference type="WBParaSite" id="HPBE_0000534601-mRNA-1"/>
    </source>
</evidence>
<organism evidence="3 4">
    <name type="scientific">Heligmosomoides polygyrus</name>
    <name type="common">Parasitic roundworm</name>
    <dbReference type="NCBI Taxonomy" id="6339"/>
    <lineage>
        <taxon>Eukaryota</taxon>
        <taxon>Metazoa</taxon>
        <taxon>Ecdysozoa</taxon>
        <taxon>Nematoda</taxon>
        <taxon>Chromadorea</taxon>
        <taxon>Rhabditida</taxon>
        <taxon>Rhabditina</taxon>
        <taxon>Rhabditomorpha</taxon>
        <taxon>Strongyloidea</taxon>
        <taxon>Heligmosomidae</taxon>
        <taxon>Heligmosomoides</taxon>
    </lineage>
</organism>
<evidence type="ECO:0000313" key="2">
    <source>
        <dbReference type="EMBL" id="VDO64221.1"/>
    </source>
</evidence>